<organism evidence="11 12">
    <name type="scientific">Schinkia azotoformans MEV2011</name>
    <dbReference type="NCBI Taxonomy" id="1348973"/>
    <lineage>
        <taxon>Bacteria</taxon>
        <taxon>Bacillati</taxon>
        <taxon>Bacillota</taxon>
        <taxon>Bacilli</taxon>
        <taxon>Bacillales</taxon>
        <taxon>Bacillaceae</taxon>
        <taxon>Calidifontibacillus/Schinkia group</taxon>
        <taxon>Schinkia</taxon>
    </lineage>
</organism>
<comment type="catalytic activity">
    <reaction evidence="1 9">
        <text>N-(5-phospho-beta-D-ribosyl)anthranilate = 1-(2-carboxyphenylamino)-1-deoxy-D-ribulose 5-phosphate</text>
        <dbReference type="Rhea" id="RHEA:21540"/>
        <dbReference type="ChEBI" id="CHEBI:18277"/>
        <dbReference type="ChEBI" id="CHEBI:58613"/>
        <dbReference type="EC" id="5.3.1.24"/>
    </reaction>
</comment>
<evidence type="ECO:0000256" key="3">
    <source>
        <dbReference type="ARBA" id="ARBA00012572"/>
    </source>
</evidence>
<dbReference type="NCBIfam" id="NF002301">
    <property type="entry name" value="PRK01222.2-1"/>
    <property type="match status" value="1"/>
</dbReference>
<dbReference type="CDD" id="cd00405">
    <property type="entry name" value="PRAI"/>
    <property type="match status" value="1"/>
</dbReference>
<evidence type="ECO:0000256" key="8">
    <source>
        <dbReference type="ARBA" id="ARBA00023235"/>
    </source>
</evidence>
<dbReference type="PANTHER" id="PTHR42894">
    <property type="entry name" value="N-(5'-PHOSPHORIBOSYL)ANTHRANILATE ISOMERASE"/>
    <property type="match status" value="1"/>
</dbReference>
<dbReference type="InterPro" id="IPR044643">
    <property type="entry name" value="TrpF_fam"/>
</dbReference>
<dbReference type="EC" id="5.3.1.24" evidence="3 9"/>
<keyword evidence="6 9" id="KW-0822">Tryptophan biosynthesis</keyword>
<feature type="domain" description="N-(5'phosphoribosyl) anthranilate isomerase (PRAI)" evidence="10">
    <location>
        <begin position="7"/>
        <end position="209"/>
    </location>
</feature>
<accession>A0A072P4Y1</accession>
<reference evidence="11 12" key="1">
    <citation type="submission" date="2014-04" db="EMBL/GenBank/DDBJ databases">
        <title>Draft genome sequence of Bacillus azotoformans MEV2011, a (co-) denitrifying strain unable to grow in the presence of oxygen.</title>
        <authorList>
            <person name="Nielsen M."/>
            <person name="Schreiber L."/>
            <person name="Finster K."/>
            <person name="Schramm A."/>
        </authorList>
    </citation>
    <scope>NUCLEOTIDE SEQUENCE [LARGE SCALE GENOMIC DNA]</scope>
    <source>
        <strain evidence="11 12">MEV2011</strain>
    </source>
</reference>
<evidence type="ECO:0000256" key="7">
    <source>
        <dbReference type="ARBA" id="ARBA00023141"/>
    </source>
</evidence>
<comment type="pathway">
    <text evidence="2 9">Amino-acid biosynthesis; L-tryptophan biosynthesis; L-tryptophan from chorismate: step 3/5.</text>
</comment>
<dbReference type="GO" id="GO:0000162">
    <property type="term" value="P:L-tryptophan biosynthetic process"/>
    <property type="evidence" value="ECO:0007669"/>
    <property type="project" value="UniProtKB-UniRule"/>
</dbReference>
<dbReference type="EMBL" id="JJRY01000001">
    <property type="protein sequence ID" value="KEF40535.1"/>
    <property type="molecule type" value="Genomic_DNA"/>
</dbReference>
<dbReference type="Proteomes" id="UP000027936">
    <property type="component" value="Unassembled WGS sequence"/>
</dbReference>
<evidence type="ECO:0000256" key="4">
    <source>
        <dbReference type="ARBA" id="ARBA00022272"/>
    </source>
</evidence>
<evidence type="ECO:0000313" key="12">
    <source>
        <dbReference type="Proteomes" id="UP000027936"/>
    </source>
</evidence>
<dbReference type="HAMAP" id="MF_00135">
    <property type="entry name" value="PRAI"/>
    <property type="match status" value="1"/>
</dbReference>
<evidence type="ECO:0000256" key="5">
    <source>
        <dbReference type="ARBA" id="ARBA00022605"/>
    </source>
</evidence>
<keyword evidence="7 9" id="KW-0057">Aromatic amino acid biosynthesis</keyword>
<evidence type="ECO:0000256" key="1">
    <source>
        <dbReference type="ARBA" id="ARBA00001164"/>
    </source>
</evidence>
<dbReference type="SUPFAM" id="SSF51366">
    <property type="entry name" value="Ribulose-phoshate binding barrel"/>
    <property type="match status" value="1"/>
</dbReference>
<evidence type="ECO:0000256" key="9">
    <source>
        <dbReference type="HAMAP-Rule" id="MF_00135"/>
    </source>
</evidence>
<dbReference type="Pfam" id="PF00697">
    <property type="entry name" value="PRAI"/>
    <property type="match status" value="1"/>
</dbReference>
<comment type="caution">
    <text evidence="11">The sequence shown here is derived from an EMBL/GenBank/DDBJ whole genome shotgun (WGS) entry which is preliminary data.</text>
</comment>
<comment type="similarity">
    <text evidence="9">Belongs to the TrpF family.</text>
</comment>
<gene>
    <name evidence="9" type="primary">trpF</name>
    <name evidence="11" type="ORF">M670_00562</name>
</gene>
<protein>
    <recommendedName>
        <fullName evidence="4 9">N-(5'-phosphoribosyl)anthranilate isomerase</fullName>
        <shortName evidence="9">PRAI</shortName>
        <ecNumber evidence="3 9">5.3.1.24</ecNumber>
    </recommendedName>
</protein>
<evidence type="ECO:0000256" key="6">
    <source>
        <dbReference type="ARBA" id="ARBA00022822"/>
    </source>
</evidence>
<dbReference type="GO" id="GO:0004640">
    <property type="term" value="F:phosphoribosylanthranilate isomerase activity"/>
    <property type="evidence" value="ECO:0007669"/>
    <property type="project" value="UniProtKB-UniRule"/>
</dbReference>
<dbReference type="OrthoDB" id="9786954at2"/>
<evidence type="ECO:0000313" key="11">
    <source>
        <dbReference type="EMBL" id="KEF40535.1"/>
    </source>
</evidence>
<dbReference type="AlphaFoldDB" id="A0A072P4Y1"/>
<dbReference type="PATRIC" id="fig|1348973.3.peg.546"/>
<keyword evidence="8 9" id="KW-0413">Isomerase</keyword>
<dbReference type="InterPro" id="IPR013785">
    <property type="entry name" value="Aldolase_TIM"/>
</dbReference>
<dbReference type="InterPro" id="IPR001240">
    <property type="entry name" value="PRAI_dom"/>
</dbReference>
<name>A0A072P4Y1_SCHAZ</name>
<evidence type="ECO:0000256" key="2">
    <source>
        <dbReference type="ARBA" id="ARBA00004664"/>
    </source>
</evidence>
<evidence type="ECO:0000259" key="10">
    <source>
        <dbReference type="Pfam" id="PF00697"/>
    </source>
</evidence>
<dbReference type="Gene3D" id="3.20.20.70">
    <property type="entry name" value="Aldolase class I"/>
    <property type="match status" value="1"/>
</dbReference>
<dbReference type="InterPro" id="IPR011060">
    <property type="entry name" value="RibuloseP-bd_barrel"/>
</dbReference>
<dbReference type="UniPathway" id="UPA00035">
    <property type="reaction ID" value="UER00042"/>
</dbReference>
<dbReference type="PANTHER" id="PTHR42894:SF1">
    <property type="entry name" value="N-(5'-PHOSPHORIBOSYL)ANTHRANILATE ISOMERASE"/>
    <property type="match status" value="1"/>
</dbReference>
<proteinExistence type="inferred from homology"/>
<sequence>MKATVLKLCGNHSLQDLQLSVTSGVPYIGIVFAESKRKVDPALCGGWLKQIEKGEEQKYVGVFVNPTLQEISHVLSHVPLDIIQFHGNESPEEIIEIKLSTGLTVWKAIHHNQNGLKKMKSYNRVADGYVIDSTVKGAWGGTGTSFDWESIPAYNKEAEAQGVQCLIAGGITPLNIDEILVYSPEGIDISSGIETNGSKDGNKIQVIMERLKKSGHSLYQF</sequence>
<dbReference type="RefSeq" id="WP_035192992.1">
    <property type="nucleotide sequence ID" value="NZ_JJRY01000001.1"/>
</dbReference>
<keyword evidence="5 9" id="KW-0028">Amino-acid biosynthesis</keyword>